<dbReference type="GO" id="GO:0005524">
    <property type="term" value="F:ATP binding"/>
    <property type="evidence" value="ECO:0007669"/>
    <property type="project" value="UniProtKB-KW"/>
</dbReference>
<dbReference type="GeneID" id="16078390"/>
<reference evidence="11" key="1">
    <citation type="submission" date="2009-08" db="EMBL/GenBank/DDBJ databases">
        <title>Annotation of Salpingoeca rosetta.</title>
        <authorList>
            <consortium name="The Broad Institute Genome Sequencing Platform"/>
            <person name="Russ C."/>
            <person name="Cuomo C."/>
            <person name="Burger G."/>
            <person name="Gray M.W."/>
            <person name="Holland P.W.H."/>
            <person name="King N."/>
            <person name="Lang F.B.F."/>
            <person name="Roger A.J."/>
            <person name="Ruiz-Trillo I."/>
            <person name="Young S.K."/>
            <person name="Zeng Q."/>
            <person name="Gargeya S."/>
            <person name="Alvarado L."/>
            <person name="Berlin A."/>
            <person name="Chapman S.B."/>
            <person name="Chen Z."/>
            <person name="Freedman E."/>
            <person name="Gellesch M."/>
            <person name="Goldberg J."/>
            <person name="Griggs A."/>
            <person name="Gujja S."/>
            <person name="Heilman E."/>
            <person name="Heiman D."/>
            <person name="Howarth C."/>
            <person name="Mehta T."/>
            <person name="Neiman D."/>
            <person name="Pearson M."/>
            <person name="Roberts A."/>
            <person name="Saif S."/>
            <person name="Shea T."/>
            <person name="Shenoy N."/>
            <person name="Sisk P."/>
            <person name="Stolte C."/>
            <person name="Sykes S."/>
            <person name="White J."/>
            <person name="Yandava C."/>
            <person name="Haas B."/>
            <person name="Nusbaum C."/>
            <person name="Birren B."/>
        </authorList>
    </citation>
    <scope>NUCLEOTIDE SEQUENCE [LARGE SCALE GENOMIC DNA]</scope>
    <source>
        <strain evidence="11">ATCC 50818</strain>
    </source>
</reference>
<dbReference type="KEGG" id="sre:PTSG_01816"/>
<dbReference type="STRING" id="946362.F2TZ16"/>
<evidence type="ECO:0000313" key="11">
    <source>
        <dbReference type="EMBL" id="EGD78840.1"/>
    </source>
</evidence>
<accession>F2TZ16</accession>
<evidence type="ECO:0000259" key="9">
    <source>
        <dbReference type="PROSITE" id="PS51480"/>
    </source>
</evidence>
<keyword evidence="3" id="KW-0547">Nucleotide-binding</keyword>
<evidence type="ECO:0000256" key="5">
    <source>
        <dbReference type="ARBA" id="ARBA00022840"/>
    </source>
</evidence>
<dbReference type="Gene3D" id="1.25.40.340">
    <property type="match status" value="1"/>
</dbReference>
<dbReference type="InterPro" id="IPR004006">
    <property type="entry name" value="DhaK_dom"/>
</dbReference>
<dbReference type="FunFam" id="3.40.50.10440:FF:000001">
    <property type="entry name" value="Dihydroxyacetone kinase, DhaK subunit"/>
    <property type="match status" value="1"/>
</dbReference>
<comment type="similarity">
    <text evidence="1">Belongs to the dihydroxyacetone kinase (DAK) family.</text>
</comment>
<dbReference type="FunFam" id="3.30.1180.20:FF:000001">
    <property type="entry name" value="Dihydroxyacetone kinase 1"/>
    <property type="match status" value="1"/>
</dbReference>
<evidence type="ECO:0000256" key="2">
    <source>
        <dbReference type="ARBA" id="ARBA00022679"/>
    </source>
</evidence>
<dbReference type="eggNOG" id="KOG2426">
    <property type="taxonomic scope" value="Eukaryota"/>
</dbReference>
<feature type="active site" description="Tele-hemiaminal-histidine intermediate" evidence="6">
    <location>
        <position position="265"/>
    </location>
</feature>
<keyword evidence="5" id="KW-0067">ATP-binding</keyword>
<dbReference type="InterPro" id="IPR012734">
    <property type="entry name" value="DhaK_ATP"/>
</dbReference>
<evidence type="ECO:0000313" key="12">
    <source>
        <dbReference type="Proteomes" id="UP000007799"/>
    </source>
</evidence>
<sequence>MVAGLVSVAAAAAWVLRRVCSSCHEDGRAESGQDLAKHHHPIKHPHIPQLVDFPAAIVDDALHGLVRADPRLRILKGHRVVVRSDIDTFKQDHVCIISGGGSGHEPAHVGYIGDGMLAAAVAGDVFASPPTSAVLAAIRACAGPKGVLLVVKNYTGDRLNFGLAVEQARFEGLLVDMVIVGDDCALPREKSKAGRRGLAGTVLMHKVLGAMAEAGRDLASLSNAAAHLSRGLGTAGVALSPCQVPGRQPSFHLEPGTCGIGVGIHGESGAAEIPFTSASAICRDLLDIMLNQGKIANRAYMTQPQRNVSRYALLINNLGATSQLELGVAAMAALDHLIEDVGVFVPRVYMGTFMTSMNMAGVSLTLLDLDALPAEALEQWLDAPTTAPAWPGPTLLGGTKQFVVRRDEPPITVPAPHSSEAEETTALQRTPSEISYSTDLLGKAIKGACEALFSGEPELSRLDAIVGDGDCGTTMTEGARSVLEQLQVGRLALHNPAQLLQQLATIAQENMGGTSGAVYSIFFAAASSCLNDRDVVRAPLASLVTMALTAGIDAVMKYGGAQQGDRTMLDVLVPLHHYLDRHGSAEQPIDVGAVATLVEEASHATADMNATCGRSSYVPDHLLRGHPDPGARAVAMWVQGALHRHPRR</sequence>
<gene>
    <name evidence="11" type="ORF">PTSG_01816</name>
</gene>
<dbReference type="OrthoDB" id="1724672at2759"/>
<dbReference type="RefSeq" id="XP_004997796.1">
    <property type="nucleotide sequence ID" value="XM_004997739.1"/>
</dbReference>
<dbReference type="InterPro" id="IPR050861">
    <property type="entry name" value="Dihydroxyacetone_Kinase"/>
</dbReference>
<dbReference type="Pfam" id="PF02733">
    <property type="entry name" value="Dak1"/>
    <property type="match status" value="1"/>
</dbReference>
<keyword evidence="8" id="KW-0732">Signal</keyword>
<dbReference type="PROSITE" id="PS51481">
    <property type="entry name" value="DHAK"/>
    <property type="match status" value="1"/>
</dbReference>
<dbReference type="SUPFAM" id="SSF82549">
    <property type="entry name" value="DAK1/DegV-like"/>
    <property type="match status" value="1"/>
</dbReference>
<dbReference type="Pfam" id="PF02734">
    <property type="entry name" value="Dak2"/>
    <property type="match status" value="1"/>
</dbReference>
<proteinExistence type="inferred from homology"/>
<name>F2TZ16_SALR5</name>
<dbReference type="SMART" id="SM01120">
    <property type="entry name" value="Dak2"/>
    <property type="match status" value="1"/>
</dbReference>
<protein>
    <submittedName>
        <fullName evidence="11">Dihydroxyacetone kinase</fullName>
    </submittedName>
</protein>
<feature type="binding site" evidence="7">
    <location>
        <begin position="101"/>
        <end position="104"/>
    </location>
    <ligand>
        <name>substrate</name>
    </ligand>
</feature>
<dbReference type="EMBL" id="GL832957">
    <property type="protein sequence ID" value="EGD78840.1"/>
    <property type="molecule type" value="Genomic_DNA"/>
</dbReference>
<keyword evidence="12" id="KW-1185">Reference proteome</keyword>
<evidence type="ECO:0000256" key="3">
    <source>
        <dbReference type="ARBA" id="ARBA00022741"/>
    </source>
</evidence>
<dbReference type="InterPro" id="IPR036117">
    <property type="entry name" value="DhaL_dom_sf"/>
</dbReference>
<dbReference type="NCBIfam" id="TIGR02361">
    <property type="entry name" value="dak_ATP"/>
    <property type="match status" value="1"/>
</dbReference>
<dbReference type="Proteomes" id="UP000007799">
    <property type="component" value="Unassembled WGS sequence"/>
</dbReference>
<dbReference type="GO" id="GO:0005829">
    <property type="term" value="C:cytosol"/>
    <property type="evidence" value="ECO:0007669"/>
    <property type="project" value="TreeGrafter"/>
</dbReference>
<dbReference type="InParanoid" id="F2TZ16"/>
<feature type="binding site" evidence="7">
    <location>
        <position position="157"/>
    </location>
    <ligand>
        <name>substrate</name>
    </ligand>
</feature>
<evidence type="ECO:0000256" key="7">
    <source>
        <dbReference type="PIRSR" id="PIRSR612734-2"/>
    </source>
</evidence>
<dbReference type="PANTHER" id="PTHR28629:SF4">
    <property type="entry name" value="TRIOKINASE_FMN CYCLASE"/>
    <property type="match status" value="1"/>
</dbReference>
<dbReference type="SUPFAM" id="SSF101473">
    <property type="entry name" value="DhaL-like"/>
    <property type="match status" value="1"/>
</dbReference>
<organism evidence="12">
    <name type="scientific">Salpingoeca rosetta (strain ATCC 50818 / BSB-021)</name>
    <dbReference type="NCBI Taxonomy" id="946362"/>
    <lineage>
        <taxon>Eukaryota</taxon>
        <taxon>Choanoflagellata</taxon>
        <taxon>Craspedida</taxon>
        <taxon>Salpingoecidae</taxon>
        <taxon>Salpingoeca</taxon>
    </lineage>
</organism>
<dbReference type="InterPro" id="IPR004007">
    <property type="entry name" value="DhaL_dom"/>
</dbReference>
<dbReference type="OMA" id="ALNMNGF"/>
<evidence type="ECO:0000259" key="10">
    <source>
        <dbReference type="PROSITE" id="PS51481"/>
    </source>
</evidence>
<evidence type="ECO:0000256" key="4">
    <source>
        <dbReference type="ARBA" id="ARBA00022777"/>
    </source>
</evidence>
<dbReference type="NCBIfam" id="NF011049">
    <property type="entry name" value="PRK14479.1"/>
    <property type="match status" value="1"/>
</dbReference>
<dbReference type="AlphaFoldDB" id="F2TZ16"/>
<dbReference type="Gene3D" id="3.40.50.10440">
    <property type="entry name" value="Dihydroxyacetone kinase, domain 1"/>
    <property type="match status" value="1"/>
</dbReference>
<keyword evidence="4 11" id="KW-0418">Kinase</keyword>
<feature type="binding site" evidence="7">
    <location>
        <position position="152"/>
    </location>
    <ligand>
        <name>substrate</name>
    </ligand>
</feature>
<feature type="domain" description="DhaK" evidence="10">
    <location>
        <begin position="53"/>
        <end position="390"/>
    </location>
</feature>
<feature type="domain" description="DhaL" evidence="9">
    <location>
        <begin position="439"/>
        <end position="643"/>
    </location>
</feature>
<keyword evidence="2" id="KW-0808">Transferase</keyword>
<dbReference type="FunFam" id="1.25.40.340:FF:000002">
    <property type="entry name" value="Dihydroxyacetone kinase, L subunit"/>
    <property type="match status" value="1"/>
</dbReference>
<dbReference type="GO" id="GO:0019563">
    <property type="term" value="P:glycerol catabolic process"/>
    <property type="evidence" value="ECO:0007669"/>
    <property type="project" value="TreeGrafter"/>
</dbReference>
<feature type="signal peptide" evidence="8">
    <location>
        <begin position="1"/>
        <end position="21"/>
    </location>
</feature>
<dbReference type="PROSITE" id="PS51480">
    <property type="entry name" value="DHAL"/>
    <property type="match status" value="1"/>
</dbReference>
<evidence type="ECO:0000256" key="8">
    <source>
        <dbReference type="SAM" id="SignalP"/>
    </source>
</evidence>
<dbReference type="Gene3D" id="3.30.1180.20">
    <property type="entry name" value="Dihydroxyacetone kinase, domain 2"/>
    <property type="match status" value="1"/>
</dbReference>
<dbReference type="PANTHER" id="PTHR28629">
    <property type="entry name" value="TRIOKINASE/FMN CYCLASE"/>
    <property type="match status" value="1"/>
</dbReference>
<evidence type="ECO:0000256" key="1">
    <source>
        <dbReference type="ARBA" id="ARBA00008757"/>
    </source>
</evidence>
<feature type="chain" id="PRO_5003286942" evidence="8">
    <location>
        <begin position="22"/>
        <end position="648"/>
    </location>
</feature>
<dbReference type="GO" id="GO:0004371">
    <property type="term" value="F:glycerone kinase activity"/>
    <property type="evidence" value="ECO:0007669"/>
    <property type="project" value="InterPro"/>
</dbReference>
<evidence type="ECO:0000256" key="6">
    <source>
        <dbReference type="PIRSR" id="PIRSR612734-1"/>
    </source>
</evidence>
<dbReference type="FunCoup" id="F2TZ16">
    <property type="interactions" value="1081"/>
</dbReference>